<evidence type="ECO:0000313" key="2">
    <source>
        <dbReference type="EMBL" id="KAJ6987462.1"/>
    </source>
</evidence>
<keyword evidence="3" id="KW-1185">Reference proteome</keyword>
<sequence>MSHVSSLQALVFGVNITVAISGHLCISCACSLDVAAVCADSHLRLGKGFRIAIVETGHIKYTTIEPSLYTFFSPSTGRKYLTAPELLACSLSVNSHFLLSNYFPQKKSEGRGKAMSSAFGKRSLTNSVSMVGDSLHPTSVKLYCQR</sequence>
<dbReference type="AlphaFoldDB" id="A0AAD6MLE6"/>
<feature type="chain" id="PRO_5042220752" description="Secreted protein" evidence="1">
    <location>
        <begin position="22"/>
        <end position="146"/>
    </location>
</feature>
<evidence type="ECO:0000313" key="3">
    <source>
        <dbReference type="Proteomes" id="UP001164929"/>
    </source>
</evidence>
<keyword evidence="1" id="KW-0732">Signal</keyword>
<comment type="caution">
    <text evidence="2">The sequence shown here is derived from an EMBL/GenBank/DDBJ whole genome shotgun (WGS) entry which is preliminary data.</text>
</comment>
<dbReference type="Proteomes" id="UP001164929">
    <property type="component" value="Chromosome 8"/>
</dbReference>
<evidence type="ECO:0000256" key="1">
    <source>
        <dbReference type="SAM" id="SignalP"/>
    </source>
</evidence>
<proteinExistence type="predicted"/>
<protein>
    <recommendedName>
        <fullName evidence="4">Secreted protein</fullName>
    </recommendedName>
</protein>
<accession>A0AAD6MLE6</accession>
<evidence type="ECO:0008006" key="4">
    <source>
        <dbReference type="Google" id="ProtNLM"/>
    </source>
</evidence>
<name>A0AAD6MLE6_9ROSI</name>
<gene>
    <name evidence="2" type="ORF">NC653_020655</name>
</gene>
<reference evidence="2" key="1">
    <citation type="journal article" date="2023" name="Mol. Ecol. Resour.">
        <title>Chromosome-level genome assembly of a triploid poplar Populus alba 'Berolinensis'.</title>
        <authorList>
            <person name="Chen S."/>
            <person name="Yu Y."/>
            <person name="Wang X."/>
            <person name="Wang S."/>
            <person name="Zhang T."/>
            <person name="Zhou Y."/>
            <person name="He R."/>
            <person name="Meng N."/>
            <person name="Wang Y."/>
            <person name="Liu W."/>
            <person name="Liu Z."/>
            <person name="Liu J."/>
            <person name="Guo Q."/>
            <person name="Huang H."/>
            <person name="Sederoff R.R."/>
            <person name="Wang G."/>
            <person name="Qu G."/>
            <person name="Chen S."/>
        </authorList>
    </citation>
    <scope>NUCLEOTIDE SEQUENCE</scope>
    <source>
        <strain evidence="2">SC-2020</strain>
    </source>
</reference>
<dbReference type="EMBL" id="JAQIZT010000008">
    <property type="protein sequence ID" value="KAJ6987462.1"/>
    <property type="molecule type" value="Genomic_DNA"/>
</dbReference>
<feature type="signal peptide" evidence="1">
    <location>
        <begin position="1"/>
        <end position="21"/>
    </location>
</feature>
<organism evidence="2 3">
    <name type="scientific">Populus alba x Populus x berolinensis</name>
    <dbReference type="NCBI Taxonomy" id="444605"/>
    <lineage>
        <taxon>Eukaryota</taxon>
        <taxon>Viridiplantae</taxon>
        <taxon>Streptophyta</taxon>
        <taxon>Embryophyta</taxon>
        <taxon>Tracheophyta</taxon>
        <taxon>Spermatophyta</taxon>
        <taxon>Magnoliopsida</taxon>
        <taxon>eudicotyledons</taxon>
        <taxon>Gunneridae</taxon>
        <taxon>Pentapetalae</taxon>
        <taxon>rosids</taxon>
        <taxon>fabids</taxon>
        <taxon>Malpighiales</taxon>
        <taxon>Salicaceae</taxon>
        <taxon>Saliceae</taxon>
        <taxon>Populus</taxon>
    </lineage>
</organism>